<evidence type="ECO:0000313" key="1">
    <source>
        <dbReference type="EMBL" id="MBA5775661.1"/>
    </source>
</evidence>
<dbReference type="Proteomes" id="UP000541109">
    <property type="component" value="Unassembled WGS sequence"/>
</dbReference>
<name>A0A839A8K7_9HYPH</name>
<dbReference type="EMBL" id="JACFXV010000020">
    <property type="protein sequence ID" value="MBA5775661.1"/>
    <property type="molecule type" value="Genomic_DNA"/>
</dbReference>
<dbReference type="RefSeq" id="WP_209001721.1">
    <property type="nucleotide sequence ID" value="NZ_JACFXV010000020.1"/>
</dbReference>
<feature type="non-terminal residue" evidence="1">
    <location>
        <position position="202"/>
    </location>
</feature>
<dbReference type="AlphaFoldDB" id="A0A839A8K7"/>
<sequence>AAIAGLGSQQEALGSNPAATGVIRGLEQEIDALSKTAEQRELDQRLQKAGVTLASQEGQTIAALVRERFEVKAAIEAEEEARRKAELAANRAAARGILEQDTARQRVQDLIIGLRDELDVLRESDPVQREMIRLREQLAAATPKETKEVENLIAALNLEDEARRDFEENAAIVRGAVSDIVSGLRNGENAFEVLADTALRAL</sequence>
<evidence type="ECO:0000313" key="2">
    <source>
        <dbReference type="Proteomes" id="UP000541109"/>
    </source>
</evidence>
<reference evidence="1 2" key="1">
    <citation type="submission" date="2020-07" db="EMBL/GenBank/DDBJ databases">
        <title>Stappia sp., F7233, whole genome shotgun sequencing project.</title>
        <authorList>
            <person name="Jiang S."/>
            <person name="Liu Z.W."/>
            <person name="Du Z.J."/>
        </authorList>
    </citation>
    <scope>NUCLEOTIDE SEQUENCE [LARGE SCALE GENOMIC DNA]</scope>
    <source>
        <strain evidence="1 2">F7233</strain>
    </source>
</reference>
<gene>
    <name evidence="1" type="ORF">H2509_00820</name>
</gene>
<comment type="caution">
    <text evidence="1">The sequence shown here is derived from an EMBL/GenBank/DDBJ whole genome shotgun (WGS) entry which is preliminary data.</text>
</comment>
<organism evidence="1 2">
    <name type="scientific">Stappia albiluteola</name>
    <dbReference type="NCBI Taxonomy" id="2758565"/>
    <lineage>
        <taxon>Bacteria</taxon>
        <taxon>Pseudomonadati</taxon>
        <taxon>Pseudomonadota</taxon>
        <taxon>Alphaproteobacteria</taxon>
        <taxon>Hyphomicrobiales</taxon>
        <taxon>Stappiaceae</taxon>
        <taxon>Stappia</taxon>
    </lineage>
</organism>
<accession>A0A839A8K7</accession>
<keyword evidence="2" id="KW-1185">Reference proteome</keyword>
<protein>
    <submittedName>
        <fullName evidence="1">Uncharacterized protein</fullName>
    </submittedName>
</protein>
<proteinExistence type="predicted"/>
<feature type="non-terminal residue" evidence="1">
    <location>
        <position position="1"/>
    </location>
</feature>